<feature type="region of interest" description="Disordered" evidence="2">
    <location>
        <begin position="432"/>
        <end position="469"/>
    </location>
</feature>
<protein>
    <recommendedName>
        <fullName evidence="5">Gem-associated protein 2</fullName>
    </recommendedName>
</protein>
<dbReference type="EMBL" id="JBJQOH010000008">
    <property type="protein sequence ID" value="KAL3676029.1"/>
    <property type="molecule type" value="Genomic_DNA"/>
</dbReference>
<keyword evidence="4" id="KW-1185">Reference proteome</keyword>
<dbReference type="Proteomes" id="UP001633002">
    <property type="component" value="Unassembled WGS sequence"/>
</dbReference>
<dbReference type="InterPro" id="IPR035426">
    <property type="entry name" value="Gemin2/Brr1"/>
</dbReference>
<comment type="caution">
    <text evidence="3">The sequence shown here is derived from an EMBL/GenBank/DDBJ whole genome shotgun (WGS) entry which is preliminary data.</text>
</comment>
<evidence type="ECO:0008006" key="5">
    <source>
        <dbReference type="Google" id="ProtNLM"/>
    </source>
</evidence>
<dbReference type="PANTHER" id="PTHR12794:SF0">
    <property type="entry name" value="GEM-ASSOCIATED PROTEIN 2"/>
    <property type="match status" value="1"/>
</dbReference>
<feature type="compositionally biased region" description="Basic and acidic residues" evidence="2">
    <location>
        <begin position="366"/>
        <end position="377"/>
    </location>
</feature>
<comment type="similarity">
    <text evidence="1">Belongs to the gemin-2 family.</text>
</comment>
<evidence type="ECO:0000313" key="3">
    <source>
        <dbReference type="EMBL" id="KAL3676029.1"/>
    </source>
</evidence>
<dbReference type="PANTHER" id="PTHR12794">
    <property type="entry name" value="GEMIN2"/>
    <property type="match status" value="1"/>
</dbReference>
<proteinExistence type="inferred from homology"/>
<name>A0ABD3GE38_9MARC</name>
<dbReference type="AlphaFoldDB" id="A0ABD3GE38"/>
<feature type="region of interest" description="Disordered" evidence="2">
    <location>
        <begin position="1"/>
        <end position="26"/>
    </location>
</feature>
<feature type="compositionally biased region" description="Polar residues" evidence="2">
    <location>
        <begin position="452"/>
        <end position="465"/>
    </location>
</feature>
<feature type="region of interest" description="Disordered" evidence="2">
    <location>
        <begin position="312"/>
        <end position="382"/>
    </location>
</feature>
<dbReference type="Gene3D" id="1.20.58.1070">
    <property type="match status" value="2"/>
</dbReference>
<dbReference type="Pfam" id="PF04938">
    <property type="entry name" value="SIP1"/>
    <property type="match status" value="2"/>
</dbReference>
<accession>A0ABD3GE38</accession>
<evidence type="ECO:0000313" key="4">
    <source>
        <dbReference type="Proteomes" id="UP001633002"/>
    </source>
</evidence>
<organism evidence="3 4">
    <name type="scientific">Riccia sorocarpa</name>
    <dbReference type="NCBI Taxonomy" id="122646"/>
    <lineage>
        <taxon>Eukaryota</taxon>
        <taxon>Viridiplantae</taxon>
        <taxon>Streptophyta</taxon>
        <taxon>Embryophyta</taxon>
        <taxon>Marchantiophyta</taxon>
        <taxon>Marchantiopsida</taxon>
        <taxon>Marchantiidae</taxon>
        <taxon>Marchantiales</taxon>
        <taxon>Ricciaceae</taxon>
        <taxon>Riccia</taxon>
    </lineage>
</organism>
<sequence>MTEQNTYELHEEGFEGGDSSPKMEKLESPVVVSGPELVLETSSGELQNENANCEVSDVGHPGFRRYDNDELLGLWDVSVKCEVAWNGVVEALRPAMEEMYQMEAMPETKFLRRRGKNSDRRQRFKARRAAMLSICERREKPKSEESYDPADVVKVRTHKGPLRSRYRAKHYHYDSDEYVESFQPQALAVEGEPDFESGDPQDGWEYLRRVIWETARCPKVVVAQIAPEKLAAEQTPYMPELPAIPQCPPELLPSKDWESSYLADFTQLRKELARLRSPPESCSGRLPSACDKGAWEILCFGSITSVQLEDLEEPVSSTDGATTPATTSPETEEVNDVTENATKELHSSASRGPPDEGTASPVSSELEGHHLTRHDTGNNDWIHVAPEEGTAVEHPHAEEHSETVVITPSAVDEGNYGASGVDLTAALSPLRDSDNAFASGEGEGEGEGEGMNGSTDFSSMEAQSVQDDHPADDEWIHLGTETGAIINGTRPAQTDVVVSASAVPHLSEDNLVSNLAYDGSSRSQVILDPDMDGTVVEKEVTESSEVQEEEYQVESESFYHVNMAPYISIPSADSSEEASAENRTEVPYDAAAAEFGDYPNPWSQGSALGGADIINQYTSVSYDSHYESVDQREVDVSPEYHAEYEEYAAYYQEALEEEDPAEVEVFSGRNLLEDSEEEEWESVAEINGPVQELFTRVFKVEKAWELPLVHTLLRLDAVSRAALFIHHVSWLHSVEGLPQDRALWLLGLAAVVDTPLSGDTTAAFRALLRYCSGVRASEKTTLSDEELHMLNALITIAGLYFGQAETDST</sequence>
<gene>
    <name evidence="3" type="ORF">R1sor_025977</name>
</gene>
<evidence type="ECO:0000256" key="1">
    <source>
        <dbReference type="ARBA" id="ARBA00025758"/>
    </source>
</evidence>
<evidence type="ECO:0000256" key="2">
    <source>
        <dbReference type="SAM" id="MobiDB-lite"/>
    </source>
</evidence>
<reference evidence="3 4" key="1">
    <citation type="submission" date="2024-09" db="EMBL/GenBank/DDBJ databases">
        <title>Chromosome-scale assembly of Riccia sorocarpa.</title>
        <authorList>
            <person name="Paukszto L."/>
        </authorList>
    </citation>
    <scope>NUCLEOTIDE SEQUENCE [LARGE SCALE GENOMIC DNA]</scope>
    <source>
        <strain evidence="3">LP-2024</strain>
        <tissue evidence="3">Aerial parts of the thallus</tissue>
    </source>
</reference>